<comment type="caution">
    <text evidence="2">The sequence shown here is derived from an EMBL/GenBank/DDBJ whole genome shotgun (WGS) entry which is preliminary data.</text>
</comment>
<dbReference type="InterPro" id="IPR018878">
    <property type="entry name" value="ORF6C_dom"/>
</dbReference>
<keyword evidence="3" id="KW-1185">Reference proteome</keyword>
<protein>
    <submittedName>
        <fullName evidence="2">Rha family phage regulatory protein</fullName>
    </submittedName>
</protein>
<dbReference type="Proteomes" id="UP001519272">
    <property type="component" value="Unassembled WGS sequence"/>
</dbReference>
<proteinExistence type="predicted"/>
<feature type="domain" description="ORF6C" evidence="1">
    <location>
        <begin position="125"/>
        <end position="215"/>
    </location>
</feature>
<dbReference type="Pfam" id="PF09669">
    <property type="entry name" value="Phage_pRha"/>
    <property type="match status" value="1"/>
</dbReference>
<dbReference type="RefSeq" id="WP_210089306.1">
    <property type="nucleotide sequence ID" value="NZ_JAGGKG010000010.1"/>
</dbReference>
<reference evidence="2 3" key="1">
    <citation type="submission" date="2021-03" db="EMBL/GenBank/DDBJ databases">
        <title>Genomic Encyclopedia of Type Strains, Phase IV (KMG-IV): sequencing the most valuable type-strain genomes for metagenomic binning, comparative biology and taxonomic classification.</title>
        <authorList>
            <person name="Goeker M."/>
        </authorList>
    </citation>
    <scope>NUCLEOTIDE SEQUENCE [LARGE SCALE GENOMIC DNA]</scope>
    <source>
        <strain evidence="2 3">DSM 14349</strain>
    </source>
</reference>
<evidence type="ECO:0000259" key="1">
    <source>
        <dbReference type="Pfam" id="PF10552"/>
    </source>
</evidence>
<accession>A0ABS4FSY1</accession>
<evidence type="ECO:0000313" key="2">
    <source>
        <dbReference type="EMBL" id="MBP1905681.1"/>
    </source>
</evidence>
<dbReference type="InterPro" id="IPR014054">
    <property type="entry name" value="Phage_regulatory_Rha"/>
</dbReference>
<dbReference type="EMBL" id="JAGGKG010000010">
    <property type="protein sequence ID" value="MBP1905681.1"/>
    <property type="molecule type" value="Genomic_DNA"/>
</dbReference>
<dbReference type="Pfam" id="PF10552">
    <property type="entry name" value="ORF6C"/>
    <property type="match status" value="1"/>
</dbReference>
<organism evidence="2 3">
    <name type="scientific">Paenibacillus turicensis</name>
    <dbReference type="NCBI Taxonomy" id="160487"/>
    <lineage>
        <taxon>Bacteria</taxon>
        <taxon>Bacillati</taxon>
        <taxon>Bacillota</taxon>
        <taxon>Bacilli</taxon>
        <taxon>Bacillales</taxon>
        <taxon>Paenibacillaceae</taxon>
        <taxon>Paenibacillus</taxon>
    </lineage>
</organism>
<sequence>MNQQLQIINHNGQLLADSREVATMIEVRHSNLIRSITGYVAILENSKLSSQDFFIPSTYKVDGNNKVYDSFLLTRKGCDMVANKMTGEKGVLFTAAYVTKFEEMEQQLNPFNNLSPELKSIFIVDNKVQKLESKIAEVETKVDTQITLDSGRQYRLQKAIKVKVCSIEPNKDERGELFRQIHREIKDRWQVSSYKDVLKTELQEVLNYIAAWKPVKKGA</sequence>
<evidence type="ECO:0000313" key="3">
    <source>
        <dbReference type="Proteomes" id="UP001519272"/>
    </source>
</evidence>
<gene>
    <name evidence="2" type="ORF">J2Z32_002329</name>
</gene>
<name>A0ABS4FSY1_9BACL</name>